<name>A0A6A6GPZ4_9PEZI</name>
<feature type="region of interest" description="Disordered" evidence="2">
    <location>
        <begin position="130"/>
        <end position="162"/>
    </location>
</feature>
<keyword evidence="4" id="KW-1185">Reference proteome</keyword>
<dbReference type="EMBL" id="ML992501">
    <property type="protein sequence ID" value="KAF2227816.1"/>
    <property type="molecule type" value="Genomic_DNA"/>
</dbReference>
<proteinExistence type="predicted"/>
<evidence type="ECO:0000313" key="4">
    <source>
        <dbReference type="Proteomes" id="UP000799538"/>
    </source>
</evidence>
<protein>
    <recommendedName>
        <fullName evidence="5">M protein, serotype 2.1</fullName>
    </recommendedName>
</protein>
<feature type="region of interest" description="Disordered" evidence="2">
    <location>
        <begin position="398"/>
        <end position="598"/>
    </location>
</feature>
<feature type="compositionally biased region" description="Basic and acidic residues" evidence="2">
    <location>
        <begin position="134"/>
        <end position="162"/>
    </location>
</feature>
<evidence type="ECO:0000256" key="2">
    <source>
        <dbReference type="SAM" id="MobiDB-lite"/>
    </source>
</evidence>
<dbReference type="Proteomes" id="UP000799538">
    <property type="component" value="Unassembled WGS sequence"/>
</dbReference>
<feature type="region of interest" description="Disordered" evidence="2">
    <location>
        <begin position="199"/>
        <end position="248"/>
    </location>
</feature>
<sequence length="632" mass="68589">MSTPAKSQSSTAAAGRRPQRDVPTTDSTPQKVIGKQTTPSSNSTARSRSTRTPGAGTPISARSAVKKPANGSSNATNVRNGQDGDGTTDDDSKASTAAAIEDLQDRLRQAEEAAENYQRQITLLETHLQASTEDQGKLEETIQESNERIEELENHKRDSLRSRRELEAIYESDRAASVKFREESQAREDQLLETIQRLKDTLAQRPPPEEDRKPGISRTSSFLSGSSPQVEGGHFAPSSSLHRSDSRSSSRLVLQKDKIIEGLRIELAEAQIRIVEMENRGGPQTQELENKLMETRMANARLMEENESFQLLLSEKTLNGDLTHSTLLAGHSPHDGTTGSTLADELDNADWENDDETVREYKTRIASLTDENKALTLYINSIISRLLANDFDFILDKDADPASQPKPARPAEKELPLPPNTEAGGQEGFLSRTLSVMGGRKPRPQSIAMPDSALPPTPHENPETAPSIPIGRGQAQRTGSGSQPRRNTADWSSAALVNNMYRGPSPTRSGQLSPGITSPRNSFLGSRPSGSSRVASGSTVPTISESEKSEYVHRYQRDSKISSGRNSIASDTDQSGSPPPSTIGGNSDKGTGSVMVGSKMRPLRLVNQSADEDAAKKAANRASWMGWFNKGT</sequence>
<dbReference type="OrthoDB" id="2121319at2759"/>
<reference evidence="4" key="1">
    <citation type="journal article" date="2020" name="Stud. Mycol.">
        <title>101 Dothideomycetes genomes: A test case for predicting lifestyles and emergence of pathogens.</title>
        <authorList>
            <person name="Haridas S."/>
            <person name="Albert R."/>
            <person name="Binder M."/>
            <person name="Bloem J."/>
            <person name="LaButti K."/>
            <person name="Salamov A."/>
            <person name="Andreopoulos B."/>
            <person name="Baker S."/>
            <person name="Barry K."/>
            <person name="Bills G."/>
            <person name="Bluhm B."/>
            <person name="Cannon C."/>
            <person name="Castanera R."/>
            <person name="Culley D."/>
            <person name="Daum C."/>
            <person name="Ezra D."/>
            <person name="Gonzalez J."/>
            <person name="Henrissat B."/>
            <person name="Kuo A."/>
            <person name="Liang C."/>
            <person name="Lipzen A."/>
            <person name="Lutzoni F."/>
            <person name="Magnuson J."/>
            <person name="Mondo S."/>
            <person name="Nolan M."/>
            <person name="Ohm R."/>
            <person name="Pangilinan J."/>
            <person name="Park H.-J."/>
            <person name="Ramirez L."/>
            <person name="Alfaro M."/>
            <person name="Sun H."/>
            <person name="Tritt A."/>
            <person name="Yoshinaga Y."/>
            <person name="Zwiers L.-H."/>
            <person name="Turgeon B."/>
            <person name="Goodwin S."/>
            <person name="Spatafora J."/>
            <person name="Crous P."/>
            <person name="Grigoriev I."/>
        </authorList>
    </citation>
    <scope>NUCLEOTIDE SEQUENCE [LARGE SCALE GENOMIC DNA]</scope>
    <source>
        <strain evidence="4">CECT 20119</strain>
    </source>
</reference>
<feature type="compositionally biased region" description="Polar residues" evidence="2">
    <location>
        <begin position="217"/>
        <end position="229"/>
    </location>
</feature>
<feature type="compositionally biased region" description="Polar residues" evidence="2">
    <location>
        <begin position="506"/>
        <end position="544"/>
    </location>
</feature>
<organism evidence="3 4">
    <name type="scientific">Elsinoe ampelina</name>
    <dbReference type="NCBI Taxonomy" id="302913"/>
    <lineage>
        <taxon>Eukaryota</taxon>
        <taxon>Fungi</taxon>
        <taxon>Dikarya</taxon>
        <taxon>Ascomycota</taxon>
        <taxon>Pezizomycotina</taxon>
        <taxon>Dothideomycetes</taxon>
        <taxon>Dothideomycetidae</taxon>
        <taxon>Myriangiales</taxon>
        <taxon>Elsinoaceae</taxon>
        <taxon>Elsinoe</taxon>
    </lineage>
</organism>
<evidence type="ECO:0008006" key="5">
    <source>
        <dbReference type="Google" id="ProtNLM"/>
    </source>
</evidence>
<feature type="compositionally biased region" description="Basic and acidic residues" evidence="2">
    <location>
        <begin position="199"/>
        <end position="214"/>
    </location>
</feature>
<evidence type="ECO:0000313" key="3">
    <source>
        <dbReference type="EMBL" id="KAF2227816.1"/>
    </source>
</evidence>
<feature type="compositionally biased region" description="Polar residues" evidence="2">
    <location>
        <begin position="561"/>
        <end position="576"/>
    </location>
</feature>
<accession>A0A6A6GPZ4</accession>
<feature type="compositionally biased region" description="Polar residues" evidence="2">
    <location>
        <begin position="475"/>
        <end position="491"/>
    </location>
</feature>
<dbReference type="PANTHER" id="PTHR38120:SF1">
    <property type="entry name" value="M PROTEIN, SEROTYPE 2.1"/>
    <property type="match status" value="1"/>
</dbReference>
<feature type="region of interest" description="Disordered" evidence="2">
    <location>
        <begin position="1"/>
        <end position="115"/>
    </location>
</feature>
<gene>
    <name evidence="3" type="ORF">BDZ85DRAFT_7980</name>
</gene>
<dbReference type="PANTHER" id="PTHR38120">
    <property type="entry name" value="EXPRESSED PROTEIN"/>
    <property type="match status" value="1"/>
</dbReference>
<keyword evidence="1" id="KW-0175">Coiled coil</keyword>
<feature type="compositionally biased region" description="Polar residues" evidence="2">
    <location>
        <begin position="70"/>
        <end position="80"/>
    </location>
</feature>
<feature type="compositionally biased region" description="Polar residues" evidence="2">
    <location>
        <begin position="1"/>
        <end position="12"/>
    </location>
</feature>
<feature type="compositionally biased region" description="Basic and acidic residues" evidence="2">
    <location>
        <begin position="545"/>
        <end position="560"/>
    </location>
</feature>
<feature type="compositionally biased region" description="Low complexity" evidence="2">
    <location>
        <begin position="37"/>
        <end position="52"/>
    </location>
</feature>
<dbReference type="AlphaFoldDB" id="A0A6A6GPZ4"/>
<feature type="coiled-coil region" evidence="1">
    <location>
        <begin position="260"/>
        <end position="305"/>
    </location>
</feature>
<evidence type="ECO:0000256" key="1">
    <source>
        <dbReference type="SAM" id="Coils"/>
    </source>
</evidence>